<proteinExistence type="predicted"/>
<dbReference type="EMBL" id="KL142409">
    <property type="protein sequence ID" value="KDR68211.1"/>
    <property type="molecule type" value="Genomic_DNA"/>
</dbReference>
<sequence>MPMALPVLRKLVIKTEDNIARFIEKLHAPELTCVDLTFVKHSKPFISNLLQKRKIRKLSITTRYSLHSSFLDSLRKCPTLIALTIKRDSAGPDLESERNTFTLDDKFLRLLTDDNDPLCPHLEELIYESIIEFTIDGMVEFIRRKQADRNRGLAKLKTISVSNLQSDSDSDSDSEGNNSDSELEAFTAWQDSEEAEHYLADGLKIQHWQPEVVDWDSPTEEHDDDLLISFGNSSAQYCDSWLE</sequence>
<organism evidence="1 2">
    <name type="scientific">Galerina marginata (strain CBS 339.88)</name>
    <dbReference type="NCBI Taxonomy" id="685588"/>
    <lineage>
        <taxon>Eukaryota</taxon>
        <taxon>Fungi</taxon>
        <taxon>Dikarya</taxon>
        <taxon>Basidiomycota</taxon>
        <taxon>Agaricomycotina</taxon>
        <taxon>Agaricomycetes</taxon>
        <taxon>Agaricomycetidae</taxon>
        <taxon>Agaricales</taxon>
        <taxon>Agaricineae</taxon>
        <taxon>Strophariaceae</taxon>
        <taxon>Galerina</taxon>
    </lineage>
</organism>
<accession>A0A067SBH0</accession>
<dbReference type="Proteomes" id="UP000027222">
    <property type="component" value="Unassembled WGS sequence"/>
</dbReference>
<keyword evidence="2" id="KW-1185">Reference proteome</keyword>
<evidence type="ECO:0000313" key="2">
    <source>
        <dbReference type="Proteomes" id="UP000027222"/>
    </source>
</evidence>
<reference evidence="2" key="1">
    <citation type="journal article" date="2014" name="Proc. Natl. Acad. Sci. U.S.A.">
        <title>Extensive sampling of basidiomycete genomes demonstrates inadequacy of the white-rot/brown-rot paradigm for wood decay fungi.</title>
        <authorList>
            <person name="Riley R."/>
            <person name="Salamov A.A."/>
            <person name="Brown D.W."/>
            <person name="Nagy L.G."/>
            <person name="Floudas D."/>
            <person name="Held B.W."/>
            <person name="Levasseur A."/>
            <person name="Lombard V."/>
            <person name="Morin E."/>
            <person name="Otillar R."/>
            <person name="Lindquist E.A."/>
            <person name="Sun H."/>
            <person name="LaButti K.M."/>
            <person name="Schmutz J."/>
            <person name="Jabbour D."/>
            <person name="Luo H."/>
            <person name="Baker S.E."/>
            <person name="Pisabarro A.G."/>
            <person name="Walton J.D."/>
            <person name="Blanchette R.A."/>
            <person name="Henrissat B."/>
            <person name="Martin F."/>
            <person name="Cullen D."/>
            <person name="Hibbett D.S."/>
            <person name="Grigoriev I.V."/>
        </authorList>
    </citation>
    <scope>NUCLEOTIDE SEQUENCE [LARGE SCALE GENOMIC DNA]</scope>
    <source>
        <strain evidence="2">CBS 339.88</strain>
    </source>
</reference>
<protein>
    <recommendedName>
        <fullName evidence="3">F-box domain-containing protein</fullName>
    </recommendedName>
</protein>
<gene>
    <name evidence="1" type="ORF">GALMADRAFT_257234</name>
</gene>
<evidence type="ECO:0008006" key="3">
    <source>
        <dbReference type="Google" id="ProtNLM"/>
    </source>
</evidence>
<dbReference type="AlphaFoldDB" id="A0A067SBH0"/>
<dbReference type="HOGENOM" id="CLU_1142662_0_0_1"/>
<name>A0A067SBH0_GALM3</name>
<evidence type="ECO:0000313" key="1">
    <source>
        <dbReference type="EMBL" id="KDR68211.1"/>
    </source>
</evidence>